<keyword evidence="5" id="KW-1185">Reference proteome</keyword>
<dbReference type="InterPro" id="IPR011989">
    <property type="entry name" value="ARM-like"/>
</dbReference>
<comment type="caution">
    <text evidence="4">The sequence shown here is derived from an EMBL/GenBank/DDBJ whole genome shotgun (WGS) entry which is preliminary data.</text>
</comment>
<dbReference type="GO" id="GO:0005737">
    <property type="term" value="C:cytoplasm"/>
    <property type="evidence" value="ECO:0007669"/>
    <property type="project" value="TreeGrafter"/>
</dbReference>
<evidence type="ECO:0000256" key="1">
    <source>
        <dbReference type="ARBA" id="ARBA00009466"/>
    </source>
</evidence>
<reference evidence="4" key="2">
    <citation type="journal article" date="2023" name="Science">
        <title>Genomic signatures of disease resistance in endangered staghorn corals.</title>
        <authorList>
            <person name="Vollmer S.V."/>
            <person name="Selwyn J.D."/>
            <person name="Despard B.A."/>
            <person name="Roesel C.L."/>
        </authorList>
    </citation>
    <scope>NUCLEOTIDE SEQUENCE</scope>
    <source>
        <strain evidence="4">K2</strain>
    </source>
</reference>
<dbReference type="InterPro" id="IPR045065">
    <property type="entry name" value="XPO1/5"/>
</dbReference>
<accession>A0AAD9V5E8</accession>
<dbReference type="GO" id="GO:0005634">
    <property type="term" value="C:nucleus"/>
    <property type="evidence" value="ECO:0007669"/>
    <property type="project" value="TreeGrafter"/>
</dbReference>
<comment type="similarity">
    <text evidence="1">Belongs to the exportin family.</text>
</comment>
<sequence length="378" mass="42912">MAFTEMSDTEMATSTLIQAIETSLNPSTDQQKRAEAYEFIEGFKTSSPMCVPVALLLCNRQNAAVIRHTGLQLLEHTVKLKWNSMSSSEKAKLKATALHLVGEGMVNSSDEPAHIKEALSRLVVELIKREWPQNWGSLLPELNNICGFGEIQTEIVLMIFLRLAEDVITMDSNLQSSRKKEIINELNRLAQELFVFFLETLSTNISSYRVLKASVHLRLAEQTLKTLTGYLDWVKFGVLYAKNYIILQMLCLLLEEESLKIPAAECLLIIGKYDERTPLLELFSEDAMSVMFSAAQKAVTAEFDERQYLFLKRLCQLLVTLGETQLFHLWNSQNPHEKPPNFKEYLEAMVAFSKHENHPSLNKPALADLLEESCHLQG</sequence>
<dbReference type="GO" id="GO:0003723">
    <property type="term" value="F:RNA binding"/>
    <property type="evidence" value="ECO:0007669"/>
    <property type="project" value="TreeGrafter"/>
</dbReference>
<proteinExistence type="inferred from homology"/>
<dbReference type="InterPro" id="IPR016024">
    <property type="entry name" value="ARM-type_fold"/>
</dbReference>
<feature type="domain" description="Exportin-1/Importin-beta-like" evidence="3">
    <location>
        <begin position="112"/>
        <end position="267"/>
    </location>
</feature>
<dbReference type="GO" id="GO:0006405">
    <property type="term" value="P:RNA export from nucleus"/>
    <property type="evidence" value="ECO:0007669"/>
    <property type="project" value="TreeGrafter"/>
</dbReference>
<dbReference type="GO" id="GO:0006611">
    <property type="term" value="P:protein export from nucleus"/>
    <property type="evidence" value="ECO:0007669"/>
    <property type="project" value="InterPro"/>
</dbReference>
<gene>
    <name evidence="4" type="ORF">P5673_015327</name>
</gene>
<dbReference type="EMBL" id="JARQWQ010000031">
    <property type="protein sequence ID" value="KAK2561918.1"/>
    <property type="molecule type" value="Genomic_DNA"/>
</dbReference>
<dbReference type="GO" id="GO:0042565">
    <property type="term" value="C:RNA nuclear export complex"/>
    <property type="evidence" value="ECO:0007669"/>
    <property type="project" value="TreeGrafter"/>
</dbReference>
<evidence type="ECO:0000259" key="3">
    <source>
        <dbReference type="Pfam" id="PF08389"/>
    </source>
</evidence>
<evidence type="ECO:0000313" key="5">
    <source>
        <dbReference type="Proteomes" id="UP001249851"/>
    </source>
</evidence>
<dbReference type="Proteomes" id="UP001249851">
    <property type="component" value="Unassembled WGS sequence"/>
</dbReference>
<name>A0AAD9V5E8_ACRCE</name>
<dbReference type="InterPro" id="IPR001494">
    <property type="entry name" value="Importin-beta_N"/>
</dbReference>
<organism evidence="4 5">
    <name type="scientific">Acropora cervicornis</name>
    <name type="common">Staghorn coral</name>
    <dbReference type="NCBI Taxonomy" id="6130"/>
    <lineage>
        <taxon>Eukaryota</taxon>
        <taxon>Metazoa</taxon>
        <taxon>Cnidaria</taxon>
        <taxon>Anthozoa</taxon>
        <taxon>Hexacorallia</taxon>
        <taxon>Scleractinia</taxon>
        <taxon>Astrocoeniina</taxon>
        <taxon>Acroporidae</taxon>
        <taxon>Acropora</taxon>
    </lineage>
</organism>
<dbReference type="Pfam" id="PF03810">
    <property type="entry name" value="IBN_N"/>
    <property type="match status" value="1"/>
</dbReference>
<evidence type="ECO:0000259" key="2">
    <source>
        <dbReference type="Pfam" id="PF03810"/>
    </source>
</evidence>
<protein>
    <submittedName>
        <fullName evidence="4">Exportin-5</fullName>
    </submittedName>
</protein>
<dbReference type="InterPro" id="IPR013598">
    <property type="entry name" value="Exportin-1/Importin-b-like"/>
</dbReference>
<dbReference type="SUPFAM" id="SSF48371">
    <property type="entry name" value="ARM repeat"/>
    <property type="match status" value="1"/>
</dbReference>
<dbReference type="PANTHER" id="PTHR11223">
    <property type="entry name" value="EXPORTIN 1/5"/>
    <property type="match status" value="1"/>
</dbReference>
<dbReference type="AlphaFoldDB" id="A0AAD9V5E8"/>
<dbReference type="GO" id="GO:0031267">
    <property type="term" value="F:small GTPase binding"/>
    <property type="evidence" value="ECO:0007669"/>
    <property type="project" value="InterPro"/>
</dbReference>
<dbReference type="GO" id="GO:0005049">
    <property type="term" value="F:nuclear export signal receptor activity"/>
    <property type="evidence" value="ECO:0007669"/>
    <property type="project" value="InterPro"/>
</dbReference>
<reference evidence="4" key="1">
    <citation type="journal article" date="2023" name="G3 (Bethesda)">
        <title>Whole genome assembly and annotation of the endangered Caribbean coral Acropora cervicornis.</title>
        <authorList>
            <person name="Selwyn J.D."/>
            <person name="Vollmer S.V."/>
        </authorList>
    </citation>
    <scope>NUCLEOTIDE SEQUENCE</scope>
    <source>
        <strain evidence="4">K2</strain>
    </source>
</reference>
<dbReference type="Pfam" id="PF08389">
    <property type="entry name" value="Xpo1"/>
    <property type="match status" value="1"/>
</dbReference>
<dbReference type="Gene3D" id="1.25.10.10">
    <property type="entry name" value="Leucine-rich Repeat Variant"/>
    <property type="match status" value="1"/>
</dbReference>
<dbReference type="PANTHER" id="PTHR11223:SF3">
    <property type="entry name" value="EXPORTIN-5"/>
    <property type="match status" value="1"/>
</dbReference>
<feature type="domain" description="Importin N-terminal" evidence="2">
    <location>
        <begin position="36"/>
        <end position="102"/>
    </location>
</feature>
<evidence type="ECO:0000313" key="4">
    <source>
        <dbReference type="EMBL" id="KAK2561918.1"/>
    </source>
</evidence>